<dbReference type="OrthoDB" id="5242644at2759"/>
<feature type="chain" id="PRO_5007892223" evidence="2">
    <location>
        <begin position="19"/>
        <end position="217"/>
    </location>
</feature>
<dbReference type="EMBL" id="AZHD01000010">
    <property type="protein sequence ID" value="OAA59593.1"/>
    <property type="molecule type" value="Genomic_DNA"/>
</dbReference>
<sequence>MKPTAFALLAAAAGTARASLNCTVVAPVVTLRDCEWDGCAAHATATAGAVLHAGCRADCSTQDDPWLKLYDGTYVRTNDALANCRYFCEPYAITGLPTCAWEHNETDPGPGLAFCAASSLMGVATTKLLGPSTLGTEPPAFSGVATAGTACDWTKTPATLSSTTTTTGLAGKASAKATATGFANGTATTNSTASPPTTPAPSASMHMFRRHGRHGKV</sequence>
<feature type="compositionally biased region" description="Basic residues" evidence="1">
    <location>
        <begin position="207"/>
        <end position="217"/>
    </location>
</feature>
<feature type="signal peptide" evidence="2">
    <location>
        <begin position="1"/>
        <end position="18"/>
    </location>
</feature>
<accession>A0A167SFY9</accession>
<dbReference type="AlphaFoldDB" id="A0A167SFY9"/>
<reference evidence="3 4" key="1">
    <citation type="journal article" date="2016" name="Genome Biol. Evol.">
        <title>Divergent and convergent evolution of fungal pathogenicity.</title>
        <authorList>
            <person name="Shang Y."/>
            <person name="Xiao G."/>
            <person name="Zheng P."/>
            <person name="Cen K."/>
            <person name="Zhan S."/>
            <person name="Wang C."/>
        </authorList>
    </citation>
    <scope>NUCLEOTIDE SEQUENCE [LARGE SCALE GENOMIC DNA]</scope>
    <source>
        <strain evidence="3 4">RCEF 264</strain>
    </source>
</reference>
<keyword evidence="2" id="KW-0732">Signal</keyword>
<evidence type="ECO:0000256" key="1">
    <source>
        <dbReference type="SAM" id="MobiDB-lite"/>
    </source>
</evidence>
<comment type="caution">
    <text evidence="3">The sequence shown here is derived from an EMBL/GenBank/DDBJ whole genome shotgun (WGS) entry which is preliminary data.</text>
</comment>
<evidence type="ECO:0000313" key="3">
    <source>
        <dbReference type="EMBL" id="OAA59593.1"/>
    </source>
</evidence>
<gene>
    <name evidence="3" type="ORF">SPI_05791</name>
</gene>
<feature type="region of interest" description="Disordered" evidence="1">
    <location>
        <begin position="185"/>
        <end position="217"/>
    </location>
</feature>
<evidence type="ECO:0000256" key="2">
    <source>
        <dbReference type="SAM" id="SignalP"/>
    </source>
</evidence>
<proteinExistence type="predicted"/>
<name>A0A167SFY9_9HYPO</name>
<dbReference type="Proteomes" id="UP000076874">
    <property type="component" value="Unassembled WGS sequence"/>
</dbReference>
<protein>
    <submittedName>
        <fullName evidence="3">Uncharacterized protein</fullName>
    </submittedName>
</protein>
<evidence type="ECO:0000313" key="4">
    <source>
        <dbReference type="Proteomes" id="UP000076874"/>
    </source>
</evidence>
<keyword evidence="4" id="KW-1185">Reference proteome</keyword>
<feature type="compositionally biased region" description="Low complexity" evidence="1">
    <location>
        <begin position="185"/>
        <end position="204"/>
    </location>
</feature>
<organism evidence="3 4">
    <name type="scientific">Niveomyces insectorum RCEF 264</name>
    <dbReference type="NCBI Taxonomy" id="1081102"/>
    <lineage>
        <taxon>Eukaryota</taxon>
        <taxon>Fungi</taxon>
        <taxon>Dikarya</taxon>
        <taxon>Ascomycota</taxon>
        <taxon>Pezizomycotina</taxon>
        <taxon>Sordariomycetes</taxon>
        <taxon>Hypocreomycetidae</taxon>
        <taxon>Hypocreales</taxon>
        <taxon>Cordycipitaceae</taxon>
        <taxon>Niveomyces</taxon>
    </lineage>
</organism>